<proteinExistence type="predicted"/>
<protein>
    <submittedName>
        <fullName evidence="2">Uncharacterized protein</fullName>
    </submittedName>
</protein>
<organism evidence="1 2">
    <name type="scientific">Panagrolaimus superbus</name>
    <dbReference type="NCBI Taxonomy" id="310955"/>
    <lineage>
        <taxon>Eukaryota</taxon>
        <taxon>Metazoa</taxon>
        <taxon>Ecdysozoa</taxon>
        <taxon>Nematoda</taxon>
        <taxon>Chromadorea</taxon>
        <taxon>Rhabditida</taxon>
        <taxon>Tylenchina</taxon>
        <taxon>Panagrolaimomorpha</taxon>
        <taxon>Panagrolaimoidea</taxon>
        <taxon>Panagrolaimidae</taxon>
        <taxon>Panagrolaimus</taxon>
    </lineage>
</organism>
<keyword evidence="1" id="KW-1185">Reference proteome</keyword>
<reference evidence="2" key="1">
    <citation type="submission" date="2022-11" db="UniProtKB">
        <authorList>
            <consortium name="WormBaseParasite"/>
        </authorList>
    </citation>
    <scope>IDENTIFICATION</scope>
</reference>
<dbReference type="AlphaFoldDB" id="A0A914YEU6"/>
<sequence>MELTELFSSFKLRKRNPSISSSVSTISSLNSDQVRFFDKIFGPKFSAPYPPYAYPPVVEVQHLEDDDFSDHYYTLFIEHLSTRHTTAMELCDKLDKRVFDLLWNIFPDNLACVKCEILIERKEHKKLFWDFRFGGVCCSRCIDIEELRLGHVTSLISLLNPHFHRCIEKNLKKNVKTYDSFIPRFGFFCVADPFAALNGLRRYTSDLYVEKHLNLRNGLYEAHISNFAGKDRATKDIEKFRAMIIRETACFKVIEVCLSFAIKSLPHYIPKFTCKCETH</sequence>
<name>A0A914YEU6_9BILA</name>
<dbReference type="WBParaSite" id="PSU_v2.g17984.t1">
    <property type="protein sequence ID" value="PSU_v2.g17984.t1"/>
    <property type="gene ID" value="PSU_v2.g17984"/>
</dbReference>
<accession>A0A914YEU6</accession>
<dbReference type="Proteomes" id="UP000887577">
    <property type="component" value="Unplaced"/>
</dbReference>
<evidence type="ECO:0000313" key="1">
    <source>
        <dbReference type="Proteomes" id="UP000887577"/>
    </source>
</evidence>
<evidence type="ECO:0000313" key="2">
    <source>
        <dbReference type="WBParaSite" id="PSU_v2.g17984.t1"/>
    </source>
</evidence>